<evidence type="ECO:0000313" key="2">
    <source>
        <dbReference type="EMBL" id="KAK9799741.1"/>
    </source>
</evidence>
<reference evidence="2 3" key="1">
    <citation type="journal article" date="2024" name="Nat. Commun.">
        <title>Phylogenomics reveals the evolutionary origins of lichenization in chlorophyte algae.</title>
        <authorList>
            <person name="Puginier C."/>
            <person name="Libourel C."/>
            <person name="Otte J."/>
            <person name="Skaloud P."/>
            <person name="Haon M."/>
            <person name="Grisel S."/>
            <person name="Petersen M."/>
            <person name="Berrin J.G."/>
            <person name="Delaux P.M."/>
            <person name="Dal Grande F."/>
            <person name="Keller J."/>
        </authorList>
    </citation>
    <scope>NUCLEOTIDE SEQUENCE [LARGE SCALE GENOMIC DNA]</scope>
    <source>
        <strain evidence="2 3">SAG 2036</strain>
    </source>
</reference>
<evidence type="ECO:0000256" key="1">
    <source>
        <dbReference type="SAM" id="MobiDB-lite"/>
    </source>
</evidence>
<dbReference type="Proteomes" id="UP001465755">
    <property type="component" value="Unassembled WGS sequence"/>
</dbReference>
<feature type="region of interest" description="Disordered" evidence="1">
    <location>
        <begin position="53"/>
        <end position="73"/>
    </location>
</feature>
<keyword evidence="3" id="KW-1185">Reference proteome</keyword>
<comment type="caution">
    <text evidence="2">The sequence shown here is derived from an EMBL/GenBank/DDBJ whole genome shotgun (WGS) entry which is preliminary data.</text>
</comment>
<name>A0AAW1NXI9_9CHLO</name>
<protein>
    <submittedName>
        <fullName evidence="2">Uncharacterized protein</fullName>
    </submittedName>
</protein>
<gene>
    <name evidence="2" type="ORF">WJX73_006998</name>
</gene>
<sequence length="73" mass="8194">MSERHGEHDKESRTALVNVFGGRADHTLMRQASEQGSSASTTRMIWDHMRSASPIPTIAQQASRDTPEKICLW</sequence>
<evidence type="ECO:0000313" key="3">
    <source>
        <dbReference type="Proteomes" id="UP001465755"/>
    </source>
</evidence>
<organism evidence="2 3">
    <name type="scientific">Symbiochloris irregularis</name>
    <dbReference type="NCBI Taxonomy" id="706552"/>
    <lineage>
        <taxon>Eukaryota</taxon>
        <taxon>Viridiplantae</taxon>
        <taxon>Chlorophyta</taxon>
        <taxon>core chlorophytes</taxon>
        <taxon>Trebouxiophyceae</taxon>
        <taxon>Trebouxiales</taxon>
        <taxon>Trebouxiaceae</taxon>
        <taxon>Symbiochloris</taxon>
    </lineage>
</organism>
<accession>A0AAW1NXI9</accession>
<dbReference type="EMBL" id="JALJOQ010000088">
    <property type="protein sequence ID" value="KAK9799741.1"/>
    <property type="molecule type" value="Genomic_DNA"/>
</dbReference>
<dbReference type="AlphaFoldDB" id="A0AAW1NXI9"/>
<proteinExistence type="predicted"/>